<accession>A0A090IDP4</accession>
<dbReference type="KEGG" id="mvs:MVIS_0753"/>
<comment type="function">
    <text evidence="1">Needed for flagellar regrowth and assembly.</text>
</comment>
<dbReference type="EMBL" id="FPLD01000014">
    <property type="protein sequence ID" value="SGY84970.1"/>
    <property type="molecule type" value="Genomic_DNA"/>
</dbReference>
<evidence type="ECO:0000256" key="3">
    <source>
        <dbReference type="ARBA" id="ARBA00006602"/>
    </source>
</evidence>
<dbReference type="GO" id="GO:0044781">
    <property type="term" value="P:bacterial-type flagellum organization"/>
    <property type="evidence" value="ECO:0007669"/>
    <property type="project" value="UniProtKB-KW"/>
</dbReference>
<keyword evidence="9" id="KW-1006">Bacterial flagellum protein export</keyword>
<dbReference type="InterPro" id="IPR000563">
    <property type="entry name" value="Flag_FliH"/>
</dbReference>
<evidence type="ECO:0000256" key="7">
    <source>
        <dbReference type="ARBA" id="ARBA00022795"/>
    </source>
</evidence>
<dbReference type="OrthoDB" id="6397640at2"/>
<keyword evidence="12" id="KW-0966">Cell projection</keyword>
<keyword evidence="5" id="KW-0813">Transport</keyword>
<dbReference type="STRING" id="80854.MVIS_0753"/>
<evidence type="ECO:0000256" key="5">
    <source>
        <dbReference type="ARBA" id="ARBA00022448"/>
    </source>
</evidence>
<dbReference type="GO" id="GO:0071973">
    <property type="term" value="P:bacterial-type flagellum-dependent cell motility"/>
    <property type="evidence" value="ECO:0007669"/>
    <property type="project" value="InterPro"/>
</dbReference>
<reference evidence="12 14" key="1">
    <citation type="submission" date="2016-11" db="EMBL/GenBank/DDBJ databases">
        <authorList>
            <person name="Jaros S."/>
            <person name="Januszkiewicz K."/>
            <person name="Wedrychowicz H."/>
        </authorList>
    </citation>
    <scope>NUCLEOTIDE SEQUENCE [LARGE SCALE GENOMIC DNA]</scope>
    <source>
        <strain evidence="12">NVI 5450</strain>
    </source>
</reference>
<sequence length="229" mass="25329">MNSAQIIKSNKTSYRRHVFPPFRVAGGSNLGVIDEVSPNFEQGFQQGLEEGHKEGAERGLQQGLVDGHQEGHNAGLMKGIAEGQIKGAQLFKDAIAQLSTVQRKVDELAKHKLVVQQELIADLVGQVSRQVIRAELTLSPKQVLNLVEEAIQVFADDIEKVRIFLNVDDKKRLKDLGISDLNGWTLEADEKLAVGDSYINSSDKEISVDTEERFQQCMESVNQSMTEAS</sequence>
<dbReference type="PRINTS" id="PR01003">
    <property type="entry name" value="FLGFLIH"/>
</dbReference>
<evidence type="ECO:0000313" key="14">
    <source>
        <dbReference type="Proteomes" id="UP000183794"/>
    </source>
</evidence>
<proteinExistence type="inferred from homology"/>
<keyword evidence="13" id="KW-1185">Reference proteome</keyword>
<evidence type="ECO:0000256" key="9">
    <source>
        <dbReference type="ARBA" id="ARBA00023225"/>
    </source>
</evidence>
<keyword evidence="12" id="KW-0282">Flagellum</keyword>
<dbReference type="PANTHER" id="PTHR34982">
    <property type="entry name" value="YOP PROTEINS TRANSLOCATION PROTEIN L"/>
    <property type="match status" value="1"/>
</dbReference>
<keyword evidence="12" id="KW-0969">Cilium</keyword>
<evidence type="ECO:0000256" key="2">
    <source>
        <dbReference type="ARBA" id="ARBA00004496"/>
    </source>
</evidence>
<reference evidence="11 13" key="2">
    <citation type="submission" date="2016-11" db="EMBL/GenBank/DDBJ databases">
        <authorList>
            <person name="Klemetsen T."/>
        </authorList>
    </citation>
    <scope>NUCLEOTIDE SEQUENCE [LARGE SCALE GENOMIC DNA]</scope>
    <source>
        <strain evidence="11">MT 2528</strain>
    </source>
</reference>
<comment type="subcellular location">
    <subcellularLocation>
        <location evidence="2">Cytoplasm</location>
    </subcellularLocation>
</comment>
<comment type="similarity">
    <text evidence="3">Belongs to the FliH family.</text>
</comment>
<keyword evidence="6" id="KW-0963">Cytoplasm</keyword>
<organism evidence="12 14">
    <name type="scientific">Moritella viscosa</name>
    <dbReference type="NCBI Taxonomy" id="80854"/>
    <lineage>
        <taxon>Bacteria</taxon>
        <taxon>Pseudomonadati</taxon>
        <taxon>Pseudomonadota</taxon>
        <taxon>Gammaproteobacteria</taxon>
        <taxon>Alteromonadales</taxon>
        <taxon>Moritellaceae</taxon>
        <taxon>Moritella</taxon>
    </lineage>
</organism>
<dbReference type="RefSeq" id="WP_052678239.1">
    <property type="nucleotide sequence ID" value="NZ_CAWQZC010000056.1"/>
</dbReference>
<evidence type="ECO:0000256" key="4">
    <source>
        <dbReference type="ARBA" id="ARBA00016507"/>
    </source>
</evidence>
<dbReference type="GO" id="GO:0003774">
    <property type="term" value="F:cytoskeletal motor activity"/>
    <property type="evidence" value="ECO:0007669"/>
    <property type="project" value="InterPro"/>
</dbReference>
<dbReference type="PATRIC" id="fig|80854.5.peg.787"/>
<protein>
    <recommendedName>
        <fullName evidence="4">Flagellar assembly protein FliH</fullName>
    </recommendedName>
</protein>
<evidence type="ECO:0000313" key="13">
    <source>
        <dbReference type="Proteomes" id="UP000182660"/>
    </source>
</evidence>
<dbReference type="GO" id="GO:0009288">
    <property type="term" value="C:bacterial-type flagellum"/>
    <property type="evidence" value="ECO:0007669"/>
    <property type="project" value="InterPro"/>
</dbReference>
<dbReference type="InterPro" id="IPR051472">
    <property type="entry name" value="T3SS_Stator/FliH"/>
</dbReference>
<dbReference type="AlphaFoldDB" id="A0A090IDP4"/>
<feature type="domain" description="Flagellar assembly protein FliH/Type III secretion system HrpE" evidence="10">
    <location>
        <begin position="100"/>
        <end position="217"/>
    </location>
</feature>
<dbReference type="GeneID" id="61294210"/>
<evidence type="ECO:0000256" key="6">
    <source>
        <dbReference type="ARBA" id="ARBA00022490"/>
    </source>
</evidence>
<dbReference type="Proteomes" id="UP000183794">
    <property type="component" value="Unassembled WGS sequence"/>
</dbReference>
<dbReference type="Pfam" id="PF02108">
    <property type="entry name" value="FliH"/>
    <property type="match status" value="1"/>
</dbReference>
<evidence type="ECO:0000256" key="8">
    <source>
        <dbReference type="ARBA" id="ARBA00022927"/>
    </source>
</evidence>
<dbReference type="HOGENOM" id="CLU_062625_3_0_6"/>
<keyword evidence="8" id="KW-0653">Protein transport</keyword>
<dbReference type="EMBL" id="FPLJ01000017">
    <property type="protein sequence ID" value="SGY83670.1"/>
    <property type="molecule type" value="Genomic_DNA"/>
</dbReference>
<evidence type="ECO:0000313" key="12">
    <source>
        <dbReference type="EMBL" id="SGY84970.1"/>
    </source>
</evidence>
<evidence type="ECO:0000259" key="10">
    <source>
        <dbReference type="Pfam" id="PF02108"/>
    </source>
</evidence>
<evidence type="ECO:0000256" key="1">
    <source>
        <dbReference type="ARBA" id="ARBA00003041"/>
    </source>
</evidence>
<dbReference type="GO" id="GO:0005829">
    <property type="term" value="C:cytosol"/>
    <property type="evidence" value="ECO:0007669"/>
    <property type="project" value="TreeGrafter"/>
</dbReference>
<dbReference type="InterPro" id="IPR018035">
    <property type="entry name" value="Flagellar_FliH/T3SS_HrpE"/>
</dbReference>
<keyword evidence="7" id="KW-1005">Bacterial flagellum biogenesis</keyword>
<dbReference type="Proteomes" id="UP000182660">
    <property type="component" value="Unassembled WGS sequence"/>
</dbReference>
<evidence type="ECO:0000313" key="11">
    <source>
        <dbReference type="EMBL" id="SGY83670.1"/>
    </source>
</evidence>
<dbReference type="PANTHER" id="PTHR34982:SF1">
    <property type="entry name" value="FLAGELLAR ASSEMBLY PROTEIN FLIH"/>
    <property type="match status" value="1"/>
</dbReference>
<name>A0A090IDP4_9GAMM</name>
<gene>
    <name evidence="11" type="ORF">MT2528_0476</name>
    <name evidence="12" type="ORF">NVI5450_0460</name>
</gene>
<dbReference type="GO" id="GO:0015031">
    <property type="term" value="P:protein transport"/>
    <property type="evidence" value="ECO:0007669"/>
    <property type="project" value="UniProtKB-KW"/>
</dbReference>